<dbReference type="PRINTS" id="PR00385">
    <property type="entry name" value="P450"/>
</dbReference>
<dbReference type="InterPro" id="IPR002401">
    <property type="entry name" value="Cyt_P450_E_grp-I"/>
</dbReference>
<dbReference type="AlphaFoldDB" id="A0A2G9HZ83"/>
<gene>
    <name evidence="19" type="ORF">CDL12_04472</name>
</gene>
<evidence type="ECO:0000256" key="6">
    <source>
        <dbReference type="ARBA" id="ARBA00022989"/>
    </source>
</evidence>
<keyword evidence="9 18" id="KW-0503">Monooxygenase</keyword>
<dbReference type="InterPro" id="IPR001128">
    <property type="entry name" value="Cyt_P450"/>
</dbReference>
<name>A0A2G9HZ83_9LAMI</name>
<dbReference type="InterPro" id="IPR017972">
    <property type="entry name" value="Cyt_P450_CS"/>
</dbReference>
<keyword evidence="7 18" id="KW-0560">Oxidoreductase</keyword>
<dbReference type="EMBL" id="NKXS01000688">
    <property type="protein sequence ID" value="PIN22818.1"/>
    <property type="molecule type" value="Genomic_DNA"/>
</dbReference>
<dbReference type="OrthoDB" id="1055148at2759"/>
<keyword evidence="10" id="KW-0472">Membrane</keyword>
<dbReference type="GO" id="GO:0016020">
    <property type="term" value="C:membrane"/>
    <property type="evidence" value="ECO:0007669"/>
    <property type="project" value="UniProtKB-SubCell"/>
</dbReference>
<comment type="similarity">
    <text evidence="18">Belongs to the cytochrome P450 family.</text>
</comment>
<keyword evidence="4" id="KW-0812">Transmembrane</keyword>
<dbReference type="GO" id="GO:0102534">
    <property type="term" value="F:apigenin-7,4'-dimethyl ether 6-hydroxylase activity"/>
    <property type="evidence" value="ECO:0007669"/>
    <property type="project" value="RHEA"/>
</dbReference>
<accession>A0A2G9HZ83</accession>
<dbReference type="GO" id="GO:0005506">
    <property type="term" value="F:iron ion binding"/>
    <property type="evidence" value="ECO:0007669"/>
    <property type="project" value="InterPro"/>
</dbReference>
<evidence type="ECO:0000256" key="8">
    <source>
        <dbReference type="ARBA" id="ARBA00023004"/>
    </source>
</evidence>
<comment type="catalytic activity">
    <reaction evidence="12">
        <text>(2S)-sakuranetin + reduced [NADPH--hemoprotein reductase] + O2 = (2S)-7-methylcarthamidin + oxidized [NADPH--hemoprotein reductase] + H2O + H(+)</text>
        <dbReference type="Rhea" id="RHEA:73431"/>
        <dbReference type="Rhea" id="RHEA-COMP:11964"/>
        <dbReference type="Rhea" id="RHEA-COMP:11965"/>
        <dbReference type="ChEBI" id="CHEBI:15377"/>
        <dbReference type="ChEBI" id="CHEBI:15378"/>
        <dbReference type="ChEBI" id="CHEBI:15379"/>
        <dbReference type="ChEBI" id="CHEBI:28927"/>
        <dbReference type="ChEBI" id="CHEBI:57618"/>
        <dbReference type="ChEBI" id="CHEBI:58210"/>
        <dbReference type="ChEBI" id="CHEBI:192815"/>
    </reaction>
    <physiologicalReaction direction="left-to-right" evidence="12">
        <dbReference type="Rhea" id="RHEA:73432"/>
    </physiologicalReaction>
</comment>
<evidence type="ECO:0000256" key="14">
    <source>
        <dbReference type="ARBA" id="ARBA00052049"/>
    </source>
</evidence>
<evidence type="ECO:0000256" key="1">
    <source>
        <dbReference type="ARBA" id="ARBA00001971"/>
    </source>
</evidence>
<evidence type="ECO:0000256" key="9">
    <source>
        <dbReference type="ARBA" id="ARBA00023033"/>
    </source>
</evidence>
<comment type="catalytic activity">
    <reaction evidence="15">
        <text>apigenin 4',7-dimethyl ether + reduced [NADPH--hemoprotein reductase] + O2 = ladanein + oxidized [NADPH--hemoprotein reductase] + H2O + H(+)</text>
        <dbReference type="Rhea" id="RHEA:73435"/>
        <dbReference type="Rhea" id="RHEA-COMP:11964"/>
        <dbReference type="Rhea" id="RHEA-COMP:11965"/>
        <dbReference type="ChEBI" id="CHEBI:2769"/>
        <dbReference type="ChEBI" id="CHEBI:15377"/>
        <dbReference type="ChEBI" id="CHEBI:15378"/>
        <dbReference type="ChEBI" id="CHEBI:15379"/>
        <dbReference type="ChEBI" id="CHEBI:57618"/>
        <dbReference type="ChEBI" id="CHEBI:58210"/>
        <dbReference type="ChEBI" id="CHEBI:192702"/>
    </reaction>
    <physiologicalReaction direction="left-to-right" evidence="15">
        <dbReference type="Rhea" id="RHEA:73436"/>
    </physiologicalReaction>
</comment>
<comment type="catalytic activity">
    <reaction evidence="14">
        <text>(2S)-naringenin 4',7-dimethyl ether + reduced [NADPH--hemoprotein reductase] + O2 = (2S)-carthamidin-4',7-dimethyl ether + oxidized [NADPH--hemoprotein reductase] + H2O + H(+)</text>
        <dbReference type="Rhea" id="RHEA:73439"/>
        <dbReference type="Rhea" id="RHEA-COMP:11964"/>
        <dbReference type="Rhea" id="RHEA-COMP:11965"/>
        <dbReference type="ChEBI" id="CHEBI:15377"/>
        <dbReference type="ChEBI" id="CHEBI:15378"/>
        <dbReference type="ChEBI" id="CHEBI:15379"/>
        <dbReference type="ChEBI" id="CHEBI:57618"/>
        <dbReference type="ChEBI" id="CHEBI:58210"/>
        <dbReference type="ChEBI" id="CHEBI:192816"/>
        <dbReference type="ChEBI" id="CHEBI:192817"/>
    </reaction>
    <physiologicalReaction direction="left-to-right" evidence="14">
        <dbReference type="Rhea" id="RHEA:73440"/>
    </physiologicalReaction>
</comment>
<keyword evidence="6" id="KW-1133">Transmembrane helix</keyword>
<evidence type="ECO:0000313" key="19">
    <source>
        <dbReference type="EMBL" id="PIN22818.1"/>
    </source>
</evidence>
<evidence type="ECO:0000256" key="3">
    <source>
        <dbReference type="ARBA" id="ARBA00022617"/>
    </source>
</evidence>
<evidence type="ECO:0000256" key="15">
    <source>
        <dbReference type="ARBA" id="ARBA00052216"/>
    </source>
</evidence>
<dbReference type="Proteomes" id="UP000231279">
    <property type="component" value="Unassembled WGS sequence"/>
</dbReference>
<comment type="pathway">
    <text evidence="11">Flavonoid metabolism.</text>
</comment>
<dbReference type="PROSITE" id="PS00086">
    <property type="entry name" value="CYTOCHROME_P450"/>
    <property type="match status" value="1"/>
</dbReference>
<evidence type="ECO:0000256" key="18">
    <source>
        <dbReference type="RuleBase" id="RU000461"/>
    </source>
</evidence>
<evidence type="ECO:0000256" key="5">
    <source>
        <dbReference type="ARBA" id="ARBA00022723"/>
    </source>
</evidence>
<dbReference type="GO" id="GO:0102536">
    <property type="term" value="F:sakuranetin 6-hydroxylase activity"/>
    <property type="evidence" value="ECO:0007669"/>
    <property type="project" value="RHEA"/>
</dbReference>
<reference evidence="20" key="1">
    <citation type="journal article" date="2018" name="Gigascience">
        <title>Genome assembly of the Pink Ipe (Handroanthus impetiginosus, Bignoniaceae), a highly valued, ecologically keystone Neotropical timber forest tree.</title>
        <authorList>
            <person name="Silva-Junior O.B."/>
            <person name="Grattapaglia D."/>
            <person name="Novaes E."/>
            <person name="Collevatti R.G."/>
        </authorList>
    </citation>
    <scope>NUCLEOTIDE SEQUENCE [LARGE SCALE GENOMIC DNA]</scope>
    <source>
        <strain evidence="20">cv. UFG-1</strain>
    </source>
</reference>
<feature type="binding site" description="axial binding residue" evidence="17">
    <location>
        <position position="455"/>
    </location>
    <ligand>
        <name>heme</name>
        <dbReference type="ChEBI" id="CHEBI:30413"/>
    </ligand>
    <ligandPart>
        <name>Fe</name>
        <dbReference type="ChEBI" id="CHEBI:18248"/>
    </ligandPart>
</feature>
<organism evidence="19 20">
    <name type="scientific">Handroanthus impetiginosus</name>
    <dbReference type="NCBI Taxonomy" id="429701"/>
    <lineage>
        <taxon>Eukaryota</taxon>
        <taxon>Viridiplantae</taxon>
        <taxon>Streptophyta</taxon>
        <taxon>Embryophyta</taxon>
        <taxon>Tracheophyta</taxon>
        <taxon>Spermatophyta</taxon>
        <taxon>Magnoliopsida</taxon>
        <taxon>eudicotyledons</taxon>
        <taxon>Gunneridae</taxon>
        <taxon>Pentapetalae</taxon>
        <taxon>asterids</taxon>
        <taxon>lamiids</taxon>
        <taxon>Lamiales</taxon>
        <taxon>Bignoniaceae</taxon>
        <taxon>Crescentiina</taxon>
        <taxon>Tabebuia alliance</taxon>
        <taxon>Handroanthus</taxon>
    </lineage>
</organism>
<evidence type="ECO:0000256" key="10">
    <source>
        <dbReference type="ARBA" id="ARBA00023136"/>
    </source>
</evidence>
<dbReference type="STRING" id="429701.A0A2G9HZ83"/>
<dbReference type="PANTHER" id="PTHR47947:SF1">
    <property type="entry name" value="CYTOCHROME P450 82E3"/>
    <property type="match status" value="1"/>
</dbReference>
<comment type="subcellular location">
    <subcellularLocation>
        <location evidence="2">Membrane</location>
        <topology evidence="2">Single-pass membrane protein</topology>
    </subcellularLocation>
</comment>
<dbReference type="InterPro" id="IPR050651">
    <property type="entry name" value="Plant_Cytochrome_P450_Monoox"/>
</dbReference>
<dbReference type="GO" id="GO:0102532">
    <property type="term" value="F:genkwanin 6-hydroxylase activity"/>
    <property type="evidence" value="ECO:0007669"/>
    <property type="project" value="RHEA"/>
</dbReference>
<dbReference type="Gene3D" id="1.10.630.10">
    <property type="entry name" value="Cytochrome P450"/>
    <property type="match status" value="1"/>
</dbReference>
<evidence type="ECO:0000256" key="17">
    <source>
        <dbReference type="PIRSR" id="PIRSR602401-1"/>
    </source>
</evidence>
<evidence type="ECO:0000256" key="12">
    <source>
        <dbReference type="ARBA" id="ARBA00050930"/>
    </source>
</evidence>
<evidence type="ECO:0000256" key="4">
    <source>
        <dbReference type="ARBA" id="ARBA00022692"/>
    </source>
</evidence>
<keyword evidence="3 17" id="KW-0349">Heme</keyword>
<keyword evidence="5 17" id="KW-0479">Metal-binding</keyword>
<comment type="cofactor">
    <cofactor evidence="1 17">
        <name>heme</name>
        <dbReference type="ChEBI" id="CHEBI:30413"/>
    </cofactor>
</comment>
<comment type="catalytic activity">
    <reaction evidence="13">
        <text>genkwanin + reduced [NADPH--hemoprotein reductase] + O2 = scutellarein 7-methyl ether + oxidized [NADPH--hemoprotein reductase] + H2O</text>
        <dbReference type="Rhea" id="RHEA:73427"/>
        <dbReference type="Rhea" id="RHEA-COMP:11964"/>
        <dbReference type="Rhea" id="RHEA-COMP:11965"/>
        <dbReference type="ChEBI" id="CHEBI:15377"/>
        <dbReference type="ChEBI" id="CHEBI:15379"/>
        <dbReference type="ChEBI" id="CHEBI:57618"/>
        <dbReference type="ChEBI" id="CHEBI:58210"/>
        <dbReference type="ChEBI" id="CHEBI:192700"/>
        <dbReference type="ChEBI" id="CHEBI:192701"/>
    </reaction>
    <physiologicalReaction direction="left-to-right" evidence="13">
        <dbReference type="Rhea" id="RHEA:73428"/>
    </physiologicalReaction>
</comment>
<evidence type="ECO:0000256" key="7">
    <source>
        <dbReference type="ARBA" id="ARBA00023002"/>
    </source>
</evidence>
<evidence type="ECO:0000256" key="16">
    <source>
        <dbReference type="ARBA" id="ARBA00067499"/>
    </source>
</evidence>
<proteinExistence type="inferred from homology"/>
<evidence type="ECO:0000256" key="11">
    <source>
        <dbReference type="ARBA" id="ARBA00034479"/>
    </source>
</evidence>
<keyword evidence="20" id="KW-1185">Reference proteome</keyword>
<dbReference type="Pfam" id="PF00067">
    <property type="entry name" value="p450"/>
    <property type="match status" value="1"/>
</dbReference>
<evidence type="ECO:0000256" key="2">
    <source>
        <dbReference type="ARBA" id="ARBA00004167"/>
    </source>
</evidence>
<evidence type="ECO:0000256" key="13">
    <source>
        <dbReference type="ARBA" id="ARBA00051691"/>
    </source>
</evidence>
<dbReference type="FunFam" id="1.10.630.10:FF:000026">
    <property type="entry name" value="Cytochrome P450 82C4"/>
    <property type="match status" value="1"/>
</dbReference>
<sequence length="517" mass="58389">MIIAVVAATLFLALFFKLGRKRPLKDVNSPPEPSGAWPIIGHLPILGGQNHIAHTLANLADKHGPIFTLRLGLQRIVVVSSREAVSECFTTNDKSFVNRPKTSSGTHLAYDCAAFGFSNGRYWREMRKLVSLEVLSARRLEAMKNLRVSEISMSIKELYSDIKDEKIPSRVVFSHWIEKVALNIIVKTIAGKRYGNYARRGEDKEVESFRKLIREFTYLAGESVLSDVIPFPLLRWMDPQGHIKSMKRVSKELDGIIGKWIDEHVERKSKGEVGEEQDFLDVMLSTIDDNFVDSVKGPPRETIIKATIVNVILGGFDTTSVFLTWLFSLLVNNKHVTKLAQQEIHEKVGNQRWVQEFDIKNLPYIQAIIKEALRMYPPLPLSVPHEAVEDCWLGGYLIPKGTVLFVNLMKLHRDPRFWPEPNKFMPERFLTSHVGVDVMGVQFEFIPFGAGRRSCPGTAFAMQVASLLVARLVQGFEFTPPGDQPVDMDEGIAITMPRANPLEVVITPRLASQLYEN</sequence>
<dbReference type="SUPFAM" id="SSF48264">
    <property type="entry name" value="Cytochrome P450"/>
    <property type="match status" value="1"/>
</dbReference>
<protein>
    <recommendedName>
        <fullName evidence="16">Flavonoid-6-hydroxylase</fullName>
    </recommendedName>
</protein>
<dbReference type="InterPro" id="IPR036396">
    <property type="entry name" value="Cyt_P450_sf"/>
</dbReference>
<dbReference type="PANTHER" id="PTHR47947">
    <property type="entry name" value="CYTOCHROME P450 82C3-RELATED"/>
    <property type="match status" value="1"/>
</dbReference>
<keyword evidence="8 17" id="KW-0408">Iron</keyword>
<dbReference type="GO" id="GO:0020037">
    <property type="term" value="F:heme binding"/>
    <property type="evidence" value="ECO:0007669"/>
    <property type="project" value="InterPro"/>
</dbReference>
<dbReference type="PRINTS" id="PR00463">
    <property type="entry name" value="EP450I"/>
</dbReference>
<evidence type="ECO:0000313" key="20">
    <source>
        <dbReference type="Proteomes" id="UP000231279"/>
    </source>
</evidence>
<comment type="caution">
    <text evidence="19">The sequence shown here is derived from an EMBL/GenBank/DDBJ whole genome shotgun (WGS) entry which is preliminary data.</text>
</comment>